<evidence type="ECO:0000313" key="2">
    <source>
        <dbReference type="Proteomes" id="UP001158048"/>
    </source>
</evidence>
<protein>
    <submittedName>
        <fullName evidence="1">Uncharacterized protein</fullName>
    </submittedName>
</protein>
<evidence type="ECO:0000313" key="1">
    <source>
        <dbReference type="EMBL" id="SMQ26164.1"/>
    </source>
</evidence>
<comment type="caution">
    <text evidence="1">The sequence shown here is derived from an EMBL/GenBank/DDBJ whole genome shotgun (WGS) entry which is preliminary data.</text>
</comment>
<reference evidence="1" key="1">
    <citation type="submission" date="2017-05" db="EMBL/GenBank/DDBJ databases">
        <authorList>
            <person name="Varghese N."/>
            <person name="Submissions S."/>
        </authorList>
    </citation>
    <scope>NUCLEOTIDE SEQUENCE</scope>
    <source>
        <strain evidence="1">LMG 28168</strain>
    </source>
</reference>
<accession>A0ACD2U677</accession>
<dbReference type="Proteomes" id="UP001158048">
    <property type="component" value="Unassembled WGS sequence"/>
</dbReference>
<dbReference type="EMBL" id="FXUY01000001">
    <property type="protein sequence ID" value="SMQ26164.1"/>
    <property type="molecule type" value="Genomic_DNA"/>
</dbReference>
<sequence length="374" mass="38588">MPWYKTGTVTVVQNSTTVTGSGTAFIANSRVGDAFRGPDGGWYEVINIASDTALSIAPEYRSSSASGPYTLAPMQGYVKDSADQLRTIVNQYGAKLAGLGATANFDVLPVSRGGTSSTTPAAARAALELGSAASATLQTTLSDTTAGRVMQVGAFGIGGDTPVYAGNIDDVASVPAGRCFVINTSTGVKPPNSNYGLMDTIKLVGQPVHQVWHEVDGIAAGGTKRSWERDQYGTGAFGAWRMVYRQNNILGVVSGAGVPTGAIIERGANANGEYTKFADGTLVCWKVIATNSTGTYAVGALFGSDAYAPGAYPSAFASIPTVTSAAIGRVNVDCVMASAWIPPSIANWGAWRAIATTNAASAAQINLIAIGRWY</sequence>
<keyword evidence="2" id="KW-1185">Reference proteome</keyword>
<organism evidence="1 2">
    <name type="scientific">Pseudomonas helmanticensis</name>
    <dbReference type="NCBI Taxonomy" id="1471381"/>
    <lineage>
        <taxon>Bacteria</taxon>
        <taxon>Pseudomonadati</taxon>
        <taxon>Pseudomonadota</taxon>
        <taxon>Gammaproteobacteria</taxon>
        <taxon>Pseudomonadales</taxon>
        <taxon>Pseudomonadaceae</taxon>
        <taxon>Pseudomonas</taxon>
    </lineage>
</organism>
<gene>
    <name evidence="1" type="ORF">SAMN04488483_2786</name>
</gene>
<proteinExistence type="predicted"/>
<name>A0ACD2U677_9PSED</name>